<reference evidence="3" key="1">
    <citation type="submission" date="2021-01" db="EMBL/GenBank/DDBJ databases">
        <title>Whole genome shotgun sequence of Actinoplanes siamensis NBRC 109076.</title>
        <authorList>
            <person name="Komaki H."/>
            <person name="Tamura T."/>
        </authorList>
    </citation>
    <scope>NUCLEOTIDE SEQUENCE</scope>
    <source>
        <strain evidence="3">NBRC 109076</strain>
    </source>
</reference>
<gene>
    <name evidence="3" type="ORF">Asi03nite_68320</name>
</gene>
<keyword evidence="1" id="KW-1133">Transmembrane helix</keyword>
<feature type="transmembrane region" description="Helical" evidence="1">
    <location>
        <begin position="252"/>
        <end position="274"/>
    </location>
</feature>
<name>A0A919TNY9_9ACTN</name>
<sequence>MKRQAVSNRFVPSALGAGMSPRVGRTRWLIAALVTLTVAGAASVGAAPANAAAPRTLLPAIAGAYTVSTAAGSGGFTRAALGTDAATVAFQNRLNAAVQHMLDTVLGPGRSTVITNAELDLDQVATSSTTYQQDPSVGALSERISERSYVGDNGGTRYESSSASRVNALDELHETRREAPGRIIRLSVAVVVDEAAATKLDLAQVRELVAVAAGMDAGRGDQVTVAAMPMHTATATRADDAVAQSSTASPPFVLGTALIAAFLILTACAGLLAVRKQRRRTAAAGRRELLRAQLHIQRDPVPATASPIVTAPHEGRRQQYAIGPVDPDQAAQQLREWIGPGR</sequence>
<dbReference type="Proteomes" id="UP000629619">
    <property type="component" value="Unassembled WGS sequence"/>
</dbReference>
<keyword evidence="1" id="KW-0812">Transmembrane</keyword>
<keyword evidence="1" id="KW-0472">Membrane</keyword>
<dbReference type="PANTHER" id="PTHR30046:SF0">
    <property type="entry name" value="FLAGELLAR M-RING PROTEIN"/>
    <property type="match status" value="1"/>
</dbReference>
<accession>A0A919TNY9</accession>
<dbReference type="InterPro" id="IPR013556">
    <property type="entry name" value="Flag_M-ring_C"/>
</dbReference>
<dbReference type="InterPro" id="IPR043427">
    <property type="entry name" value="YscJ/FliF"/>
</dbReference>
<dbReference type="AlphaFoldDB" id="A0A919TNY9"/>
<dbReference type="Pfam" id="PF08345">
    <property type="entry name" value="YscJ_FliF_C"/>
    <property type="match status" value="1"/>
</dbReference>
<evidence type="ECO:0000259" key="2">
    <source>
        <dbReference type="Pfam" id="PF08345"/>
    </source>
</evidence>
<keyword evidence="4" id="KW-1185">Reference proteome</keyword>
<evidence type="ECO:0000313" key="3">
    <source>
        <dbReference type="EMBL" id="GIF09294.1"/>
    </source>
</evidence>
<organism evidence="3 4">
    <name type="scientific">Actinoplanes siamensis</name>
    <dbReference type="NCBI Taxonomy" id="1223317"/>
    <lineage>
        <taxon>Bacteria</taxon>
        <taxon>Bacillati</taxon>
        <taxon>Actinomycetota</taxon>
        <taxon>Actinomycetes</taxon>
        <taxon>Micromonosporales</taxon>
        <taxon>Micromonosporaceae</taxon>
        <taxon>Actinoplanes</taxon>
    </lineage>
</organism>
<dbReference type="PANTHER" id="PTHR30046">
    <property type="entry name" value="FLAGELLAR M-RING PROTEIN"/>
    <property type="match status" value="1"/>
</dbReference>
<evidence type="ECO:0000313" key="4">
    <source>
        <dbReference type="Proteomes" id="UP000629619"/>
    </source>
</evidence>
<comment type="caution">
    <text evidence="3">The sequence shown here is derived from an EMBL/GenBank/DDBJ whole genome shotgun (WGS) entry which is preliminary data.</text>
</comment>
<proteinExistence type="predicted"/>
<feature type="domain" description="Flagellar M-ring C-terminal" evidence="2">
    <location>
        <begin position="102"/>
        <end position="229"/>
    </location>
</feature>
<protein>
    <recommendedName>
        <fullName evidence="2">Flagellar M-ring C-terminal domain-containing protein</fullName>
    </recommendedName>
</protein>
<dbReference type="EMBL" id="BOMW01000080">
    <property type="protein sequence ID" value="GIF09294.1"/>
    <property type="molecule type" value="Genomic_DNA"/>
</dbReference>
<evidence type="ECO:0000256" key="1">
    <source>
        <dbReference type="SAM" id="Phobius"/>
    </source>
</evidence>